<dbReference type="EMBL" id="JADKGY010000032">
    <property type="protein sequence ID" value="MBK9984904.1"/>
    <property type="molecule type" value="Genomic_DNA"/>
</dbReference>
<reference evidence="6 7" key="1">
    <citation type="submission" date="2020-10" db="EMBL/GenBank/DDBJ databases">
        <title>Connecting structure to function with the recovery of over 1000 high-quality activated sludge metagenome-assembled genomes encoding full-length rRNA genes using long-read sequencing.</title>
        <authorList>
            <person name="Singleton C.M."/>
            <person name="Petriglieri F."/>
            <person name="Kristensen J.M."/>
            <person name="Kirkegaard R.H."/>
            <person name="Michaelsen T.Y."/>
            <person name="Andersen M.H."/>
            <person name="Karst S.M."/>
            <person name="Dueholm M.S."/>
            <person name="Nielsen P.H."/>
            <person name="Albertsen M."/>
        </authorList>
    </citation>
    <scope>NUCLEOTIDE SEQUENCE [LARGE SCALE GENOMIC DNA]</scope>
    <source>
        <strain evidence="6">Ribe_18-Q3-R11-54_MAXAC.273</strain>
    </source>
</reference>
<dbReference type="InterPro" id="IPR002355">
    <property type="entry name" value="Cu_oxidase_Cu_BS"/>
</dbReference>
<dbReference type="AlphaFoldDB" id="A0A9D7T217"/>
<dbReference type="InterPro" id="IPR008972">
    <property type="entry name" value="Cupredoxin"/>
</dbReference>
<evidence type="ECO:0000313" key="6">
    <source>
        <dbReference type="EMBL" id="MBK9984904.1"/>
    </source>
</evidence>
<feature type="domain" description="Secretion system C-terminal sorting" evidence="5">
    <location>
        <begin position="499"/>
        <end position="566"/>
    </location>
</feature>
<keyword evidence="2" id="KW-0560">Oxidoreductase</keyword>
<evidence type="ECO:0000313" key="7">
    <source>
        <dbReference type="Proteomes" id="UP000808337"/>
    </source>
</evidence>
<dbReference type="Pfam" id="PF07732">
    <property type="entry name" value="Cu-oxidase_3"/>
    <property type="match status" value="1"/>
</dbReference>
<evidence type="ECO:0000259" key="4">
    <source>
        <dbReference type="Pfam" id="PF07732"/>
    </source>
</evidence>
<dbReference type="GO" id="GO:0005507">
    <property type="term" value="F:copper ion binding"/>
    <property type="evidence" value="ECO:0007669"/>
    <property type="project" value="InterPro"/>
</dbReference>
<feature type="domain" description="Plastocyanin-like" evidence="4">
    <location>
        <begin position="63"/>
        <end position="166"/>
    </location>
</feature>
<organism evidence="6 7">
    <name type="scientific">Candidatus Opimibacter skivensis</name>
    <dbReference type="NCBI Taxonomy" id="2982028"/>
    <lineage>
        <taxon>Bacteria</taxon>
        <taxon>Pseudomonadati</taxon>
        <taxon>Bacteroidota</taxon>
        <taxon>Saprospiria</taxon>
        <taxon>Saprospirales</taxon>
        <taxon>Saprospiraceae</taxon>
        <taxon>Candidatus Opimibacter</taxon>
    </lineage>
</organism>
<dbReference type="CDD" id="cd13890">
    <property type="entry name" value="CuRO_3_CueO_FtsP"/>
    <property type="match status" value="1"/>
</dbReference>
<proteinExistence type="predicted"/>
<evidence type="ECO:0000259" key="5">
    <source>
        <dbReference type="Pfam" id="PF18962"/>
    </source>
</evidence>
<evidence type="ECO:0000259" key="3">
    <source>
        <dbReference type="Pfam" id="PF07731"/>
    </source>
</evidence>
<dbReference type="InterPro" id="IPR011706">
    <property type="entry name" value="Cu-oxidase_C"/>
</dbReference>
<dbReference type="InterPro" id="IPR045087">
    <property type="entry name" value="Cu-oxidase_fam"/>
</dbReference>
<keyword evidence="1" id="KW-0479">Metal-binding</keyword>
<sequence>MSLDIKLNNMIKNISFLLLIFCFFDISLSAQYNPLHIPDTLSGTQFNLTLIDTFTQLRSGNQTITSGVNKNVFWGPTLIFNQGDTVHMNVRNNLNDSTTIHWHGFHLPAVMDGGPHQIIPPGTIWQPYWKVTNQASTYWYHPHLHQMTQEQMTKGLGGFIIVRDAEEAKLALPRTYGIDDIPLALTSRRYDASNQFVFVNSAYGDYMLTNGTPNAEVSLPKQFVRLRILNAEMERAYNLGFSDNRTFYIIGNDGGLLNAPVPVTRMILAVGERVEIMVDLGNDAVGSVLDLNAYNSGFALGFPGGEPATSGQFGSLLNNTTFSVLHVIIASPTANGITALPQTLANNTYPTAADATVNRTLNVTGGQGPVPFSFDNAPFVFSKINKTIDINTTEKWTITNNNIFGHAFHIHDVQFKIVSRSSGAVAPYESGWKDVLYLPRSESATFVARFTDYSDDIHPFMYHCHFANHEDGGMMGQFVVTGETTSTKEVAPLPIEFTLYPNPTDDRIYISFNDPSVEVYYIRLTNASGRTIYMLPRPHWQAGIDVSHLASGIYMLQLTDEKTKEVTTRSFVKK</sequence>
<dbReference type="PANTHER" id="PTHR48267">
    <property type="entry name" value="CUPREDOXIN SUPERFAMILY PROTEIN"/>
    <property type="match status" value="1"/>
</dbReference>
<evidence type="ECO:0000256" key="1">
    <source>
        <dbReference type="ARBA" id="ARBA00022723"/>
    </source>
</evidence>
<accession>A0A9D7T217</accession>
<protein>
    <submittedName>
        <fullName evidence="6">Multicopper oxidase domain-containing protein</fullName>
    </submittedName>
</protein>
<evidence type="ECO:0000256" key="2">
    <source>
        <dbReference type="ARBA" id="ARBA00023002"/>
    </source>
</evidence>
<gene>
    <name evidence="6" type="ORF">IPP15_21500</name>
</gene>
<dbReference type="Pfam" id="PF18962">
    <property type="entry name" value="Por_Secre_tail"/>
    <property type="match status" value="1"/>
</dbReference>
<dbReference type="GO" id="GO:0016491">
    <property type="term" value="F:oxidoreductase activity"/>
    <property type="evidence" value="ECO:0007669"/>
    <property type="project" value="UniProtKB-KW"/>
</dbReference>
<dbReference type="NCBIfam" id="TIGR04183">
    <property type="entry name" value="Por_Secre_tail"/>
    <property type="match status" value="1"/>
</dbReference>
<dbReference type="PROSITE" id="PS00080">
    <property type="entry name" value="MULTICOPPER_OXIDASE2"/>
    <property type="match status" value="1"/>
</dbReference>
<dbReference type="Gene3D" id="2.60.40.420">
    <property type="entry name" value="Cupredoxins - blue copper proteins"/>
    <property type="match status" value="3"/>
</dbReference>
<dbReference type="InterPro" id="IPR026444">
    <property type="entry name" value="Secre_tail"/>
</dbReference>
<feature type="domain" description="Plastocyanin-like" evidence="3">
    <location>
        <begin position="359"/>
        <end position="481"/>
    </location>
</feature>
<dbReference type="PANTHER" id="PTHR48267:SF1">
    <property type="entry name" value="BILIRUBIN OXIDASE"/>
    <property type="match status" value="1"/>
</dbReference>
<name>A0A9D7T217_9BACT</name>
<comment type="caution">
    <text evidence="6">The sequence shown here is derived from an EMBL/GenBank/DDBJ whole genome shotgun (WGS) entry which is preliminary data.</text>
</comment>
<dbReference type="Pfam" id="PF07731">
    <property type="entry name" value="Cu-oxidase_2"/>
    <property type="match status" value="1"/>
</dbReference>
<dbReference type="SUPFAM" id="SSF49503">
    <property type="entry name" value="Cupredoxins"/>
    <property type="match status" value="3"/>
</dbReference>
<dbReference type="Proteomes" id="UP000808337">
    <property type="component" value="Unassembled WGS sequence"/>
</dbReference>
<dbReference type="InterPro" id="IPR011707">
    <property type="entry name" value="Cu-oxidase-like_N"/>
</dbReference>